<dbReference type="InterPro" id="IPR001060">
    <property type="entry name" value="FCH_dom"/>
</dbReference>
<dbReference type="Pfam" id="PF00611">
    <property type="entry name" value="FCH"/>
    <property type="match status" value="1"/>
</dbReference>
<keyword evidence="3" id="KW-1003">Cell membrane</keyword>
<evidence type="ECO:0000256" key="2">
    <source>
        <dbReference type="ARBA" id="ARBA00004496"/>
    </source>
</evidence>
<dbReference type="Gene3D" id="1.20.1270.60">
    <property type="entry name" value="Arfaptin homology (AH) domain/BAR domain"/>
    <property type="match status" value="1"/>
</dbReference>
<dbReference type="InterPro" id="IPR046349">
    <property type="entry name" value="C1-like_sf"/>
</dbReference>
<evidence type="ECO:0000259" key="12">
    <source>
        <dbReference type="PROSITE" id="PS50081"/>
    </source>
</evidence>
<dbReference type="Gene3D" id="3.30.60.20">
    <property type="match status" value="1"/>
</dbReference>
<reference evidence="13" key="1">
    <citation type="submission" date="2020-11" db="EMBL/GenBank/DDBJ databases">
        <authorList>
            <person name="Tran Van P."/>
        </authorList>
    </citation>
    <scope>NUCLEOTIDE SEQUENCE</scope>
</reference>
<dbReference type="FunFam" id="3.30.60.20:FF:000056">
    <property type="entry name" value="Uncharacterized protein, isoform C"/>
    <property type="match status" value="1"/>
</dbReference>
<dbReference type="OrthoDB" id="6250593at2759"/>
<keyword evidence="8" id="KW-0862">Zinc</keyword>
<dbReference type="SUPFAM" id="SSF103657">
    <property type="entry name" value="BAR/IMD domain-like"/>
    <property type="match status" value="1"/>
</dbReference>
<evidence type="ECO:0000256" key="3">
    <source>
        <dbReference type="ARBA" id="ARBA00022475"/>
    </source>
</evidence>
<dbReference type="Pfam" id="PF00130">
    <property type="entry name" value="C1_1"/>
    <property type="match status" value="1"/>
</dbReference>
<feature type="coiled-coil region" evidence="10">
    <location>
        <begin position="44"/>
        <end position="71"/>
    </location>
</feature>
<organism evidence="13">
    <name type="scientific">Notodromas monacha</name>
    <dbReference type="NCBI Taxonomy" id="399045"/>
    <lineage>
        <taxon>Eukaryota</taxon>
        <taxon>Metazoa</taxon>
        <taxon>Ecdysozoa</taxon>
        <taxon>Arthropoda</taxon>
        <taxon>Crustacea</taxon>
        <taxon>Oligostraca</taxon>
        <taxon>Ostracoda</taxon>
        <taxon>Podocopa</taxon>
        <taxon>Podocopida</taxon>
        <taxon>Cypridocopina</taxon>
        <taxon>Cypridoidea</taxon>
        <taxon>Cyprididae</taxon>
        <taxon>Notodromas</taxon>
    </lineage>
</organism>
<keyword evidence="7" id="KW-0863">Zinc-finger</keyword>
<dbReference type="AlphaFoldDB" id="A0A7R9GEW3"/>
<feature type="compositionally biased region" description="Basic and acidic residues" evidence="11">
    <location>
        <begin position="690"/>
        <end position="700"/>
    </location>
</feature>
<evidence type="ECO:0000313" key="13">
    <source>
        <dbReference type="EMBL" id="CAD7278113.1"/>
    </source>
</evidence>
<keyword evidence="10" id="KW-0175">Coiled coil</keyword>
<feature type="compositionally biased region" description="Low complexity" evidence="11">
    <location>
        <begin position="655"/>
        <end position="672"/>
    </location>
</feature>
<dbReference type="SUPFAM" id="SSF57889">
    <property type="entry name" value="Cysteine-rich domain"/>
    <property type="match status" value="1"/>
</dbReference>
<dbReference type="EMBL" id="OA883154">
    <property type="protein sequence ID" value="CAD7278113.1"/>
    <property type="molecule type" value="Genomic_DNA"/>
</dbReference>
<dbReference type="CDD" id="cd20817">
    <property type="entry name" value="C1_Stac"/>
    <property type="match status" value="1"/>
</dbReference>
<evidence type="ECO:0000256" key="6">
    <source>
        <dbReference type="ARBA" id="ARBA00022737"/>
    </source>
</evidence>
<dbReference type="GO" id="GO:0005886">
    <property type="term" value="C:plasma membrane"/>
    <property type="evidence" value="ECO:0007669"/>
    <property type="project" value="UniProtKB-SubCell"/>
</dbReference>
<dbReference type="InterPro" id="IPR027267">
    <property type="entry name" value="AH/BAR_dom_sf"/>
</dbReference>
<keyword evidence="5" id="KW-0479">Metal-binding</keyword>
<dbReference type="EMBL" id="CAJPEX010001117">
    <property type="protein sequence ID" value="CAG0918265.1"/>
    <property type="molecule type" value="Genomic_DNA"/>
</dbReference>
<dbReference type="GO" id="GO:0003009">
    <property type="term" value="P:skeletal muscle contraction"/>
    <property type="evidence" value="ECO:0007669"/>
    <property type="project" value="TreeGrafter"/>
</dbReference>
<accession>A0A7R9GEW3</accession>
<evidence type="ECO:0000256" key="5">
    <source>
        <dbReference type="ARBA" id="ARBA00022723"/>
    </source>
</evidence>
<dbReference type="SMART" id="SM00109">
    <property type="entry name" value="C1"/>
    <property type="match status" value="1"/>
</dbReference>
<name>A0A7R9GEW3_9CRUS</name>
<dbReference type="PROSITE" id="PS00479">
    <property type="entry name" value="ZF_DAG_PE_1"/>
    <property type="match status" value="1"/>
</dbReference>
<keyword evidence="9" id="KW-0472">Membrane</keyword>
<evidence type="ECO:0000256" key="7">
    <source>
        <dbReference type="ARBA" id="ARBA00022771"/>
    </source>
</evidence>
<dbReference type="PANTHER" id="PTHR15135:SF7">
    <property type="entry name" value="STAC-LIKE, ISOFORM J"/>
    <property type="match status" value="1"/>
</dbReference>
<evidence type="ECO:0000256" key="4">
    <source>
        <dbReference type="ARBA" id="ARBA00022490"/>
    </source>
</evidence>
<gene>
    <name evidence="13" type="ORF">NMOB1V02_LOCUS5825</name>
</gene>
<evidence type="ECO:0000256" key="9">
    <source>
        <dbReference type="ARBA" id="ARBA00023136"/>
    </source>
</evidence>
<evidence type="ECO:0000256" key="10">
    <source>
        <dbReference type="SAM" id="Coils"/>
    </source>
</evidence>
<dbReference type="GO" id="GO:0005737">
    <property type="term" value="C:cytoplasm"/>
    <property type="evidence" value="ECO:0007669"/>
    <property type="project" value="UniProtKB-SubCell"/>
</dbReference>
<keyword evidence="14" id="KW-1185">Reference proteome</keyword>
<dbReference type="PROSITE" id="PS50081">
    <property type="entry name" value="ZF_DAG_PE_2"/>
    <property type="match status" value="1"/>
</dbReference>
<feature type="domain" description="Phorbol-ester/DAG-type" evidence="12">
    <location>
        <begin position="502"/>
        <end position="551"/>
    </location>
</feature>
<dbReference type="GO" id="GO:0008270">
    <property type="term" value="F:zinc ion binding"/>
    <property type="evidence" value="ECO:0007669"/>
    <property type="project" value="UniProtKB-KW"/>
</dbReference>
<feature type="region of interest" description="Disordered" evidence="11">
    <location>
        <begin position="655"/>
        <end position="716"/>
    </location>
</feature>
<proteinExistence type="predicted"/>
<evidence type="ECO:0000256" key="8">
    <source>
        <dbReference type="ARBA" id="ARBA00022833"/>
    </source>
</evidence>
<dbReference type="GO" id="GO:1903078">
    <property type="term" value="P:positive regulation of protein localization to plasma membrane"/>
    <property type="evidence" value="ECO:0007669"/>
    <property type="project" value="TreeGrafter"/>
</dbReference>
<dbReference type="InterPro" id="IPR002219">
    <property type="entry name" value="PKC_DAG/PE"/>
</dbReference>
<keyword evidence="4" id="KW-0963">Cytoplasm</keyword>
<dbReference type="SMART" id="SM00055">
    <property type="entry name" value="FCH"/>
    <property type="match status" value="1"/>
</dbReference>
<protein>
    <recommendedName>
        <fullName evidence="12">Phorbol-ester/DAG-type domain-containing protein</fullName>
    </recommendedName>
</protein>
<comment type="subcellular location">
    <subcellularLocation>
        <location evidence="1">Cell membrane</location>
        <topology evidence="1">Peripheral membrane protein</topology>
        <orientation evidence="1">Cytoplasmic side</orientation>
    </subcellularLocation>
    <subcellularLocation>
        <location evidence="2">Cytoplasm</location>
    </subcellularLocation>
</comment>
<sequence>MGSSHNDPSFRELAHPNFSEFLKLQNNASFKLIKTVADFSQQLAQIHEQHADDLQALVENFRRRQTDLRKEWPPGNNSLLQSWELFLQQVESDSQSHGEIASILGRKLGQTLLEKTFHRKIQSRKIFLHRDMYEGILTKADEALQKSQADYFAAYQQLLTHRASGQTAYLEAHNLYVQNLRAANAMIHEFNTSCLPTLLEELDEIYDEISYSVADVILQSANIFAAKGQGQQTRYEDLGQFCRSVNSRVDLANLIKNVFVHQQPLKIHSFISPVAASNNLDGHNGTQVAADGSSVSLLGDDVVLDVMSVPSAREREDALGSEAFDLECQVKQVQDAVDSLTRMQQRSLETNLFSKADDLEEEICTKKFELRALILRLAAVRAQLDLFKSKLDVMKGKKQEDFPPSAYAGAAAQFGPGTRNKWLKAFKSLKTTGPAPPPPPAPCITVGPSVASVTAPVVPAATNVVKEVPTDSSRFVAVVSAVMAIRKGGSKDRDSASLLNINHIFQEYTYKKITACDVCQEILRGHTRQGMKCRLCKMNVHLECQNNAAKCKPKSRLLLRRQKSTSEIEAKLLQDNQDQCGERHLAGRQFGSDRNIVTGDRSGSSSSRPELLALQGYSSAARGGPAIPLHPSGEYYNVPSVKRFSYAPKATPTSSMLSVGSVAHSSSAPASPVHHRQHLPGSRPVHGHKRVEYQDDRSSPEDSVESPMVSPQSQRPLYHRNDRRASASGGYVALYNFIGRLADELHMSMSTFMFAIKFMLVSPATSLHPHKHFESLRRLKERCSSGSCIRCGMLAEGTSTS</sequence>
<evidence type="ECO:0000313" key="14">
    <source>
        <dbReference type="Proteomes" id="UP000678499"/>
    </source>
</evidence>
<evidence type="ECO:0000256" key="11">
    <source>
        <dbReference type="SAM" id="MobiDB-lite"/>
    </source>
</evidence>
<dbReference type="InterPro" id="IPR039688">
    <property type="entry name" value="STAC1/2/3"/>
</dbReference>
<dbReference type="PANTHER" id="PTHR15135">
    <property type="entry name" value="STAC"/>
    <property type="match status" value="1"/>
</dbReference>
<dbReference type="Proteomes" id="UP000678499">
    <property type="component" value="Unassembled WGS sequence"/>
</dbReference>
<keyword evidence="6" id="KW-0677">Repeat</keyword>
<evidence type="ECO:0000256" key="1">
    <source>
        <dbReference type="ARBA" id="ARBA00004413"/>
    </source>
</evidence>